<dbReference type="InterPro" id="IPR036291">
    <property type="entry name" value="NAD(P)-bd_dom_sf"/>
</dbReference>
<dbReference type="InterPro" id="IPR037161">
    <property type="entry name" value="Semialdehyde_DH-like_C"/>
</dbReference>
<dbReference type="SUPFAM" id="SSF51735">
    <property type="entry name" value="NAD(P)-binding Rossmann-fold domains"/>
    <property type="match status" value="1"/>
</dbReference>
<name>A0A6J5ZCV6_9ZZZZ</name>
<reference evidence="3" key="1">
    <citation type="submission" date="2020-05" db="EMBL/GenBank/DDBJ databases">
        <authorList>
            <person name="Chiriac C."/>
            <person name="Salcher M."/>
            <person name="Ghai R."/>
            <person name="Kavagutti S V."/>
        </authorList>
    </citation>
    <scope>NUCLEOTIDE SEQUENCE</scope>
</reference>
<feature type="domain" description="Phosphogluconate dehydrogenase (decarboxylating) C-terminal" evidence="2">
    <location>
        <begin position="125"/>
        <end position="277"/>
    </location>
</feature>
<dbReference type="Gene3D" id="3.40.50.720">
    <property type="entry name" value="NAD(P)-binding Rossmann-like Domain"/>
    <property type="match status" value="1"/>
</dbReference>
<evidence type="ECO:0000259" key="1">
    <source>
        <dbReference type="Pfam" id="PF07991"/>
    </source>
</evidence>
<proteinExistence type="predicted"/>
<accession>A0A6J5ZCV6</accession>
<sequence>MTVVTILGAGGKMGNRITKPLLETKKYQLRFVEKSEAGQARIREAGLQVMDLDEALKGTDVVIFTTPDALVRQISDEVVPKLDPGTKILFLDPAAIAASRVKMREDISCFVCHPTHPPVFSLLGETDPAARRDYWGGGLATQALVFAIAWGTEEEADLVETIATEMFAPISASHRITVQQMALLEPALSETLINGCVEVITQGLQKVIDLGVPEAAAKDFCMGHLQISIALLFEELNWKLSDGALMALKHAQGSLFRDDWAAIFEPENVLASVKQITGGDK</sequence>
<evidence type="ECO:0000259" key="2">
    <source>
        <dbReference type="Pfam" id="PF16896"/>
    </source>
</evidence>
<gene>
    <name evidence="3" type="ORF">UFOPK3574_00654</name>
</gene>
<feature type="domain" description="KARI N-terminal Rossmann" evidence="1">
    <location>
        <begin position="34"/>
        <end position="117"/>
    </location>
</feature>
<dbReference type="EMBL" id="CAESAF010000061">
    <property type="protein sequence ID" value="CAB4337393.1"/>
    <property type="molecule type" value="Genomic_DNA"/>
</dbReference>
<dbReference type="AlphaFoldDB" id="A0A6J5ZCV6"/>
<dbReference type="InterPro" id="IPR031663">
    <property type="entry name" value="PGDH_C"/>
</dbReference>
<organism evidence="3">
    <name type="scientific">freshwater metagenome</name>
    <dbReference type="NCBI Taxonomy" id="449393"/>
    <lineage>
        <taxon>unclassified sequences</taxon>
        <taxon>metagenomes</taxon>
        <taxon>ecological metagenomes</taxon>
    </lineage>
</organism>
<protein>
    <submittedName>
        <fullName evidence="3">Unannotated protein</fullName>
    </submittedName>
</protein>
<dbReference type="Pfam" id="PF07991">
    <property type="entry name" value="KARI_N"/>
    <property type="match status" value="1"/>
</dbReference>
<evidence type="ECO:0000313" key="3">
    <source>
        <dbReference type="EMBL" id="CAB4337393.1"/>
    </source>
</evidence>
<dbReference type="InterPro" id="IPR013116">
    <property type="entry name" value="KARI_N"/>
</dbReference>
<dbReference type="Gene3D" id="1.10.3640.10">
    <property type="entry name" value="Semialdehyde dehydrogenase-like, C-terminal"/>
    <property type="match status" value="1"/>
</dbReference>
<dbReference type="Pfam" id="PF16896">
    <property type="entry name" value="PGDH_C"/>
    <property type="match status" value="1"/>
</dbReference>